<reference evidence="1" key="1">
    <citation type="submission" date="2022-11" db="EMBL/GenBank/DDBJ databases">
        <authorList>
            <person name="Petersen C."/>
        </authorList>
    </citation>
    <scope>NUCLEOTIDE SEQUENCE</scope>
    <source>
        <strain evidence="1">IBT 23319</strain>
    </source>
</reference>
<dbReference type="AlphaFoldDB" id="A0A9W9TQS2"/>
<evidence type="ECO:0000313" key="2">
    <source>
        <dbReference type="Proteomes" id="UP001147733"/>
    </source>
</evidence>
<reference evidence="1" key="2">
    <citation type="journal article" date="2023" name="IMA Fungus">
        <title>Comparative genomic study of the Penicillium genus elucidates a diverse pangenome and 15 lateral gene transfer events.</title>
        <authorList>
            <person name="Petersen C."/>
            <person name="Sorensen T."/>
            <person name="Nielsen M.R."/>
            <person name="Sondergaard T.E."/>
            <person name="Sorensen J.L."/>
            <person name="Fitzpatrick D.A."/>
            <person name="Frisvad J.C."/>
            <person name="Nielsen K.L."/>
        </authorList>
    </citation>
    <scope>NUCLEOTIDE SEQUENCE</scope>
    <source>
        <strain evidence="1">IBT 23319</strain>
    </source>
</reference>
<proteinExistence type="predicted"/>
<dbReference type="RefSeq" id="XP_056502995.1">
    <property type="nucleotide sequence ID" value="XM_056643583.1"/>
</dbReference>
<keyword evidence="2" id="KW-1185">Reference proteome</keyword>
<protein>
    <submittedName>
        <fullName evidence="1">Uncharacterized protein</fullName>
    </submittedName>
</protein>
<dbReference type="Proteomes" id="UP001147733">
    <property type="component" value="Unassembled WGS sequence"/>
</dbReference>
<dbReference type="GeneID" id="81382750"/>
<sequence>MLQHDVPVQTWLMVGRCTRLAYELDLHNTDVDLAVLRTESIVLDIDKNVKREENDICGGQYGKWIHFRPLLLFVRMRKTVANFGFFFHRLINAGKAAPITLATLEGVNNMVRIIGSLLLSLSGE</sequence>
<accession>A0A9W9TQS2</accession>
<gene>
    <name evidence="1" type="ORF">N7469_004663</name>
</gene>
<name>A0A9W9TQS2_PENCI</name>
<evidence type="ECO:0000313" key="1">
    <source>
        <dbReference type="EMBL" id="KAJ5235495.1"/>
    </source>
</evidence>
<organism evidence="1 2">
    <name type="scientific">Penicillium citrinum</name>
    <dbReference type="NCBI Taxonomy" id="5077"/>
    <lineage>
        <taxon>Eukaryota</taxon>
        <taxon>Fungi</taxon>
        <taxon>Dikarya</taxon>
        <taxon>Ascomycota</taxon>
        <taxon>Pezizomycotina</taxon>
        <taxon>Eurotiomycetes</taxon>
        <taxon>Eurotiomycetidae</taxon>
        <taxon>Eurotiales</taxon>
        <taxon>Aspergillaceae</taxon>
        <taxon>Penicillium</taxon>
    </lineage>
</organism>
<dbReference type="EMBL" id="JAPQKT010000003">
    <property type="protein sequence ID" value="KAJ5235495.1"/>
    <property type="molecule type" value="Genomic_DNA"/>
</dbReference>
<comment type="caution">
    <text evidence="1">The sequence shown here is derived from an EMBL/GenBank/DDBJ whole genome shotgun (WGS) entry which is preliminary data.</text>
</comment>